<dbReference type="OrthoDB" id="9812140at2"/>
<dbReference type="RefSeq" id="WP_066847419.1">
    <property type="nucleotide sequence ID" value="NZ_CP019602.1"/>
</dbReference>
<evidence type="ECO:0000313" key="1">
    <source>
        <dbReference type="EMBL" id="ARU17000.1"/>
    </source>
</evidence>
<keyword evidence="3" id="KW-1185">Reference proteome</keyword>
<dbReference type="STRING" id="450378.GCA_001661675_02723"/>
<dbReference type="Gene3D" id="3.40.50.300">
    <property type="entry name" value="P-loop containing nucleotide triphosphate hydrolases"/>
    <property type="match status" value="1"/>
</dbReference>
<name>A0A1Z1FE26_9SPHN</name>
<evidence type="ECO:0000313" key="2">
    <source>
        <dbReference type="EMBL" id="QNE05585.1"/>
    </source>
</evidence>
<reference evidence="1 3" key="1">
    <citation type="submission" date="2017-01" db="EMBL/GenBank/DDBJ databases">
        <title>Complete genome sequence of esterase-producing bacterium Croceicoccus marinus E4A9.</title>
        <authorList>
            <person name="Wu Y.-H."/>
            <person name="Cheng H."/>
            <person name="Xu L."/>
            <person name="Huo Y.-Y."/>
            <person name="Wang C.-S."/>
            <person name="Xu X.-W."/>
        </authorList>
    </citation>
    <scope>NUCLEOTIDE SEQUENCE [LARGE SCALE GENOMIC DNA]</scope>
    <source>
        <strain evidence="1 3">E4A9</strain>
    </source>
</reference>
<dbReference type="InterPro" id="IPR008533">
    <property type="entry name" value="DUF815"/>
</dbReference>
<dbReference type="PANTHER" id="PTHR42935">
    <property type="entry name" value="SLR0930 PROTEIN"/>
    <property type="match status" value="1"/>
</dbReference>
<dbReference type="PANTHER" id="PTHR42935:SF1">
    <property type="entry name" value="SLR0930 PROTEIN"/>
    <property type="match status" value="1"/>
</dbReference>
<dbReference type="EMBL" id="CP060052">
    <property type="protein sequence ID" value="QNE05585.1"/>
    <property type="molecule type" value="Genomic_DNA"/>
</dbReference>
<accession>A0A1Z1FE26</accession>
<dbReference type="InterPro" id="IPR027417">
    <property type="entry name" value="P-loop_NTPase"/>
</dbReference>
<dbReference type="Pfam" id="PF05673">
    <property type="entry name" value="DUF815"/>
    <property type="match status" value="1"/>
</dbReference>
<dbReference type="SUPFAM" id="SSF52540">
    <property type="entry name" value="P-loop containing nucleoside triphosphate hydrolases"/>
    <property type="match status" value="1"/>
</dbReference>
<evidence type="ECO:0000313" key="3">
    <source>
        <dbReference type="Proteomes" id="UP000195807"/>
    </source>
</evidence>
<dbReference type="KEGG" id="cman:A9D14_13560"/>
<evidence type="ECO:0000313" key="4">
    <source>
        <dbReference type="Proteomes" id="UP000515297"/>
    </source>
</evidence>
<reference evidence="2 4" key="2">
    <citation type="submission" date="2020-08" db="EMBL/GenBank/DDBJ databases">
        <authorList>
            <person name="Liu G."/>
            <person name="Sun C."/>
        </authorList>
    </citation>
    <scope>NUCLEOTIDE SEQUENCE [LARGE SCALE GENOMIC DNA]</scope>
    <source>
        <strain evidence="2 4">OT19</strain>
    </source>
</reference>
<dbReference type="EMBL" id="CP019602">
    <property type="protein sequence ID" value="ARU17000.1"/>
    <property type="molecule type" value="Genomic_DNA"/>
</dbReference>
<dbReference type="Proteomes" id="UP000195807">
    <property type="component" value="Chromosome"/>
</dbReference>
<dbReference type="AlphaFoldDB" id="A0A1Z1FE26"/>
<gene>
    <name evidence="1" type="ORF">A9D14_13560</name>
    <name evidence="2" type="ORF">H4O24_02490</name>
</gene>
<dbReference type="CDD" id="cd00009">
    <property type="entry name" value="AAA"/>
    <property type="match status" value="1"/>
</dbReference>
<organism evidence="1 3">
    <name type="scientific">Croceicoccus marinus</name>
    <dbReference type="NCBI Taxonomy" id="450378"/>
    <lineage>
        <taxon>Bacteria</taxon>
        <taxon>Pseudomonadati</taxon>
        <taxon>Pseudomonadota</taxon>
        <taxon>Alphaproteobacteria</taxon>
        <taxon>Sphingomonadales</taxon>
        <taxon>Erythrobacteraceae</taxon>
        <taxon>Croceicoccus</taxon>
    </lineage>
</organism>
<sequence>MSDSETNSLLARIAAALERIAPADDGASDPDALPAYGWDGAVLRGHDRIDAPPLPLLLGIDRQRDVIAANVRRLAEGAEAHDMLLWGARGMGKSALVRSSVVAARDTGDIALVQAASDVLHTLPALFARLKGRVRRYLVFIDDIGFDSEEDARALRSMLEGGVTPRPGNVRIAVTSNRRNIVARTQGQQDDPVNARDDMDDALALADRFGLSVGFHKCDQDDYLAIVAGYARHYGLDWNRDDPDNRDEALNWSRRRGSRSGRVARHYVAELAGRAGRALD</sequence>
<protein>
    <submittedName>
        <fullName evidence="1">ATPase</fullName>
    </submittedName>
    <submittedName>
        <fullName evidence="2">DUF815 domain-containing protein</fullName>
    </submittedName>
</protein>
<dbReference type="Proteomes" id="UP000515297">
    <property type="component" value="Chromosome"/>
</dbReference>
<proteinExistence type="predicted"/>